<reference evidence="2 3" key="1">
    <citation type="journal article" date="2024" name="J Genomics">
        <title>Draft genome sequencing and assembly of Favolaschia claudopus CIRM-BRFM 2984 isolated from oak limbs.</title>
        <authorList>
            <person name="Navarro D."/>
            <person name="Drula E."/>
            <person name="Chaduli D."/>
            <person name="Cazenave R."/>
            <person name="Ahrendt S."/>
            <person name="Wang J."/>
            <person name="Lipzen A."/>
            <person name="Daum C."/>
            <person name="Barry K."/>
            <person name="Grigoriev I.V."/>
            <person name="Favel A."/>
            <person name="Rosso M.N."/>
            <person name="Martin F."/>
        </authorList>
    </citation>
    <scope>NUCLEOTIDE SEQUENCE [LARGE SCALE GENOMIC DNA]</scope>
    <source>
        <strain evidence="2 3">CIRM-BRFM 2984</strain>
    </source>
</reference>
<dbReference type="GO" id="GO:0016787">
    <property type="term" value="F:hydrolase activity"/>
    <property type="evidence" value="ECO:0007669"/>
    <property type="project" value="UniProtKB-KW"/>
</dbReference>
<protein>
    <submittedName>
        <fullName evidence="2">AB hydrolase-1 domain-containing protein</fullName>
    </submittedName>
</protein>
<dbReference type="Proteomes" id="UP001362999">
    <property type="component" value="Unassembled WGS sequence"/>
</dbReference>
<dbReference type="AlphaFoldDB" id="A0AAW0CJN8"/>
<sequence length="342" mass="37657">MPTVHIPGKNLQFFFTDSGAPPDKLADYTTFILVHGHTYHGAVFQKLLPLAASQTMRLICINRREYPGSTSHTADELAVYASGMEEERAVLMHQAGVNLALAIDGIIQQCDLPSAGDVAIAGWSLGNTFVLAAVEAIMDLPPPVRERLQSFVKTVIMWDPPCQALGIANPPKAYVPLYDEDLPPAARGPAFAKWVASYFVHGDLSTHDPNQLNYRDPDLLRKATFEDTPLDEVLSIIDFTVGDKCDTIVTLSPFASVVASLVENALFAPGIRAAWKNTKMVHMYGLANSWNVLYAVWDLERRVEAAQGKAPITFRPIEGANHFIMWEDPSLTLKELLKCAKL</sequence>
<gene>
    <name evidence="2" type="ORF">R3P38DRAFT_2695119</name>
</gene>
<evidence type="ECO:0000313" key="2">
    <source>
        <dbReference type="EMBL" id="KAK7039327.1"/>
    </source>
</evidence>
<accession>A0AAW0CJN8</accession>
<organism evidence="2 3">
    <name type="scientific">Favolaschia claudopus</name>
    <dbReference type="NCBI Taxonomy" id="2862362"/>
    <lineage>
        <taxon>Eukaryota</taxon>
        <taxon>Fungi</taxon>
        <taxon>Dikarya</taxon>
        <taxon>Basidiomycota</taxon>
        <taxon>Agaricomycotina</taxon>
        <taxon>Agaricomycetes</taxon>
        <taxon>Agaricomycetidae</taxon>
        <taxon>Agaricales</taxon>
        <taxon>Marasmiineae</taxon>
        <taxon>Mycenaceae</taxon>
        <taxon>Favolaschia</taxon>
    </lineage>
</organism>
<dbReference type="Gene3D" id="3.40.50.1820">
    <property type="entry name" value="alpha/beta hydrolase"/>
    <property type="match status" value="1"/>
</dbReference>
<dbReference type="InterPro" id="IPR029058">
    <property type="entry name" value="AB_hydrolase_fold"/>
</dbReference>
<evidence type="ECO:0000259" key="1">
    <source>
        <dbReference type="Pfam" id="PF12697"/>
    </source>
</evidence>
<dbReference type="Pfam" id="PF12697">
    <property type="entry name" value="Abhydrolase_6"/>
    <property type="match status" value="1"/>
</dbReference>
<comment type="caution">
    <text evidence="2">The sequence shown here is derived from an EMBL/GenBank/DDBJ whole genome shotgun (WGS) entry which is preliminary data.</text>
</comment>
<proteinExistence type="predicted"/>
<evidence type="ECO:0000313" key="3">
    <source>
        <dbReference type="Proteomes" id="UP001362999"/>
    </source>
</evidence>
<name>A0AAW0CJN8_9AGAR</name>
<dbReference type="SUPFAM" id="SSF53474">
    <property type="entry name" value="alpha/beta-Hydrolases"/>
    <property type="match status" value="1"/>
</dbReference>
<dbReference type="InterPro" id="IPR000073">
    <property type="entry name" value="AB_hydrolase_1"/>
</dbReference>
<keyword evidence="3" id="KW-1185">Reference proteome</keyword>
<feature type="domain" description="AB hydrolase-1" evidence="1">
    <location>
        <begin position="32"/>
        <end position="329"/>
    </location>
</feature>
<dbReference type="EMBL" id="JAWWNJ010000016">
    <property type="protein sequence ID" value="KAK7039327.1"/>
    <property type="molecule type" value="Genomic_DNA"/>
</dbReference>
<keyword evidence="2" id="KW-0378">Hydrolase</keyword>